<dbReference type="GO" id="GO:0020037">
    <property type="term" value="F:heme binding"/>
    <property type="evidence" value="ECO:0007669"/>
    <property type="project" value="InterPro"/>
</dbReference>
<dbReference type="GO" id="GO:0016705">
    <property type="term" value="F:oxidoreductase activity, acting on paired donors, with incorporation or reduction of molecular oxygen"/>
    <property type="evidence" value="ECO:0007669"/>
    <property type="project" value="InterPro"/>
</dbReference>
<proteinExistence type="inferred from homology"/>
<dbReference type="OrthoDB" id="1372046at2759"/>
<dbReference type="GO" id="GO:0004497">
    <property type="term" value="F:monooxygenase activity"/>
    <property type="evidence" value="ECO:0007669"/>
    <property type="project" value="InterPro"/>
</dbReference>
<dbReference type="InterPro" id="IPR036396">
    <property type="entry name" value="Cyt_P450_sf"/>
</dbReference>
<evidence type="ECO:0000256" key="3">
    <source>
        <dbReference type="ARBA" id="ARBA00023004"/>
    </source>
</evidence>
<evidence type="ECO:0000256" key="1">
    <source>
        <dbReference type="ARBA" id="ARBA00010617"/>
    </source>
</evidence>
<name>A0A660KQ14_9ROSI</name>
<dbReference type="PANTHER" id="PTHR24286">
    <property type="entry name" value="CYTOCHROME P450 26"/>
    <property type="match status" value="1"/>
</dbReference>
<keyword evidence="2" id="KW-0479">Metal-binding</keyword>
<dbReference type="GO" id="GO:0005506">
    <property type="term" value="F:iron ion binding"/>
    <property type="evidence" value="ECO:0007669"/>
    <property type="project" value="InterPro"/>
</dbReference>
<comment type="similarity">
    <text evidence="1">Belongs to the cytochrome P450 family.</text>
</comment>
<keyword evidence="3" id="KW-0408">Iron</keyword>
<sequence>MKGKMTKVIRLSAQRFRTSLLGENFAVFCGASGNKFLFSSENKHLTTWLPRSLDQNFLFPTDAKHSTKAEATKMRAIRPDFLKPEALQHYIPIMYSMSKQHLETNRLTPCKELKLFPLSKKYSFALACRLFMNIQDNEQVTRFANPFNLVTVGFVSIPVNVVLGIG</sequence>
<dbReference type="EMBL" id="CM017324">
    <property type="protein sequence ID" value="KAE8038512.1"/>
    <property type="molecule type" value="Genomic_DNA"/>
</dbReference>
<dbReference type="SUPFAM" id="SSF48264">
    <property type="entry name" value="Cytochrome P450"/>
    <property type="match status" value="1"/>
</dbReference>
<dbReference type="PANTHER" id="PTHR24286:SF53">
    <property type="entry name" value="BETA-AMYRIN 28-OXIDASE-LIKE"/>
    <property type="match status" value="1"/>
</dbReference>
<protein>
    <submittedName>
        <fullName evidence="4">Uncharacterized protein</fullName>
    </submittedName>
</protein>
<accession>A0A660KQ14</accession>
<keyword evidence="5" id="KW-1185">Reference proteome</keyword>
<evidence type="ECO:0000313" key="4">
    <source>
        <dbReference type="EMBL" id="KAE8038512.1"/>
    </source>
</evidence>
<dbReference type="AlphaFoldDB" id="A0A660KQ14"/>
<evidence type="ECO:0000313" key="5">
    <source>
        <dbReference type="Proteomes" id="UP000327013"/>
    </source>
</evidence>
<reference evidence="4 5" key="1">
    <citation type="submission" date="2019-06" db="EMBL/GenBank/DDBJ databases">
        <title>A chromosomal-level reference genome of Carpinus fangiana (Coryloideae, Betulaceae).</title>
        <authorList>
            <person name="Yang X."/>
            <person name="Wang Z."/>
            <person name="Zhang L."/>
            <person name="Hao G."/>
            <person name="Liu J."/>
            <person name="Yang Y."/>
        </authorList>
    </citation>
    <scope>NUCLEOTIDE SEQUENCE [LARGE SCALE GENOMIC DNA]</scope>
    <source>
        <strain evidence="4">Cfa_2016G</strain>
        <tissue evidence="4">Leaf</tissue>
    </source>
</reference>
<dbReference type="Gene3D" id="1.10.630.10">
    <property type="entry name" value="Cytochrome P450"/>
    <property type="match status" value="1"/>
</dbReference>
<organism evidence="4 5">
    <name type="scientific">Carpinus fangiana</name>
    <dbReference type="NCBI Taxonomy" id="176857"/>
    <lineage>
        <taxon>Eukaryota</taxon>
        <taxon>Viridiplantae</taxon>
        <taxon>Streptophyta</taxon>
        <taxon>Embryophyta</taxon>
        <taxon>Tracheophyta</taxon>
        <taxon>Spermatophyta</taxon>
        <taxon>Magnoliopsida</taxon>
        <taxon>eudicotyledons</taxon>
        <taxon>Gunneridae</taxon>
        <taxon>Pentapetalae</taxon>
        <taxon>rosids</taxon>
        <taxon>fabids</taxon>
        <taxon>Fagales</taxon>
        <taxon>Betulaceae</taxon>
        <taxon>Carpinus</taxon>
    </lineage>
</organism>
<dbReference type="Proteomes" id="UP000327013">
    <property type="component" value="Chromosome 4"/>
</dbReference>
<dbReference type="GO" id="GO:0016125">
    <property type="term" value="P:sterol metabolic process"/>
    <property type="evidence" value="ECO:0007669"/>
    <property type="project" value="TreeGrafter"/>
</dbReference>
<evidence type="ECO:0000256" key="2">
    <source>
        <dbReference type="ARBA" id="ARBA00022723"/>
    </source>
</evidence>
<gene>
    <name evidence="4" type="ORF">FH972_011013</name>
</gene>